<organism evidence="2 3">
    <name type="scientific">Raoultibacter timonensis</name>
    <dbReference type="NCBI Taxonomy" id="1907662"/>
    <lineage>
        <taxon>Bacteria</taxon>
        <taxon>Bacillati</taxon>
        <taxon>Actinomycetota</taxon>
        <taxon>Coriobacteriia</taxon>
        <taxon>Eggerthellales</taxon>
        <taxon>Eggerthellaceae</taxon>
        <taxon>Raoultibacter</taxon>
    </lineage>
</organism>
<dbReference type="InterPro" id="IPR051218">
    <property type="entry name" value="Sec_MonoDiacylglyc_Lipase"/>
</dbReference>
<evidence type="ECO:0000313" key="3">
    <source>
        <dbReference type="Proteomes" id="UP001320544"/>
    </source>
</evidence>
<accession>A0ABN6MC53</accession>
<dbReference type="PANTHER" id="PTHR45856:SF24">
    <property type="entry name" value="FUNGAL LIPASE-LIKE DOMAIN-CONTAINING PROTEIN"/>
    <property type="match status" value="1"/>
</dbReference>
<dbReference type="EMBL" id="AP025564">
    <property type="protein sequence ID" value="BDE95583.1"/>
    <property type="molecule type" value="Genomic_DNA"/>
</dbReference>
<gene>
    <name evidence="2" type="ORF">CE91St30_09160</name>
</gene>
<evidence type="ECO:0000259" key="1">
    <source>
        <dbReference type="Pfam" id="PF01764"/>
    </source>
</evidence>
<dbReference type="Pfam" id="PF01764">
    <property type="entry name" value="Lipase_3"/>
    <property type="match status" value="1"/>
</dbReference>
<reference evidence="2 3" key="1">
    <citation type="submission" date="2022-01" db="EMBL/GenBank/DDBJ databases">
        <title>Novel bile acid biosynthetic pathways are enriched in the microbiome of centenarians.</title>
        <authorList>
            <person name="Sato Y."/>
            <person name="Atarashi K."/>
            <person name="Plichta R.D."/>
            <person name="Arai Y."/>
            <person name="Sasajima S."/>
            <person name="Kearney M.S."/>
            <person name="Suda W."/>
            <person name="Takeshita K."/>
            <person name="Sasaki T."/>
            <person name="Okamoto S."/>
            <person name="Skelly N.A."/>
            <person name="Okamura Y."/>
            <person name="Vlamakis H."/>
            <person name="Li Y."/>
            <person name="Tanoue T."/>
            <person name="Takei H."/>
            <person name="Nittono H."/>
            <person name="Narushima S."/>
            <person name="Irie J."/>
            <person name="Itoh H."/>
            <person name="Moriya K."/>
            <person name="Sugiura Y."/>
            <person name="Suematsu M."/>
            <person name="Moritoki N."/>
            <person name="Shibata S."/>
            <person name="Littman R.D."/>
            <person name="Fischbach A.M."/>
            <person name="Uwamino Y."/>
            <person name="Inoue T."/>
            <person name="Honda A."/>
            <person name="Hattori M."/>
            <person name="Murai T."/>
            <person name="Xavier J.R."/>
            <person name="Hirose N."/>
            <person name="Honda K."/>
        </authorList>
    </citation>
    <scope>NUCLEOTIDE SEQUENCE [LARGE SCALE GENOMIC DNA]</scope>
    <source>
        <strain evidence="2 3">CE91-St30</strain>
    </source>
</reference>
<feature type="domain" description="Fungal lipase-type" evidence="1">
    <location>
        <begin position="221"/>
        <end position="330"/>
    </location>
</feature>
<evidence type="ECO:0000313" key="2">
    <source>
        <dbReference type="EMBL" id="BDE95583.1"/>
    </source>
</evidence>
<dbReference type="SUPFAM" id="SSF53474">
    <property type="entry name" value="alpha/beta-Hydrolases"/>
    <property type="match status" value="1"/>
</dbReference>
<keyword evidence="3" id="KW-1185">Reference proteome</keyword>
<dbReference type="Proteomes" id="UP001320544">
    <property type="component" value="Chromosome"/>
</dbReference>
<name>A0ABN6MC53_9ACTN</name>
<dbReference type="PANTHER" id="PTHR45856">
    <property type="entry name" value="ALPHA/BETA-HYDROLASES SUPERFAMILY PROTEIN"/>
    <property type="match status" value="1"/>
</dbReference>
<sequence>MATNRPRSIRSAARIVATTFFCLMLVSVFSIQLRYSAAVFGFLPVPQANAYEHEGAAGQARVDGPITVSVDYTSEVVAGSDRMNPSGLTSTQMTFDDAWLRADSHTYNHDLATACAVLSAVVNSESQFYGSVDGAVPYAEKALSSLGFDNVRTESFALRSHVLDQIGALFAGSHDVAAYAFASKTLEGADGEPDETLIFVGIRGSYGIEWLSNFNLAGGEAGADHQGFKRAESEIAEALEQYAKGIGADPDHTRVLVTGHSRGGAVANLLAADLDDRAATDRALARTDGVYAYTFAAPGSTQSIERSASSYGNIFNVANPSDIVPKLPLFTWGYGHYGATVELPDVKDSTFSREYEAMQAVFQANTGYANPCCSEDLGALDSFDVKAAKTVPSLENMLSIEGVVGTVQALAGIDYPKALAAHYPDTYIAWMQTVDSRRMTVA</sequence>
<protein>
    <recommendedName>
        <fullName evidence="1">Fungal lipase-type domain-containing protein</fullName>
    </recommendedName>
</protein>
<dbReference type="InterPro" id="IPR002921">
    <property type="entry name" value="Fungal_lipase-type"/>
</dbReference>
<dbReference type="Gene3D" id="3.40.50.1820">
    <property type="entry name" value="alpha/beta hydrolase"/>
    <property type="match status" value="1"/>
</dbReference>
<dbReference type="RefSeq" id="WP_244411921.1">
    <property type="nucleotide sequence ID" value="NZ_AP025564.1"/>
</dbReference>
<proteinExistence type="predicted"/>
<dbReference type="CDD" id="cd00519">
    <property type="entry name" value="Lipase_3"/>
    <property type="match status" value="1"/>
</dbReference>
<dbReference type="InterPro" id="IPR029058">
    <property type="entry name" value="AB_hydrolase_fold"/>
</dbReference>